<dbReference type="InterPro" id="IPR057271">
    <property type="entry name" value="YagK_YfjJ_C"/>
</dbReference>
<evidence type="ECO:0000313" key="2">
    <source>
        <dbReference type="EMBL" id="ACZ77723.1"/>
    </source>
</evidence>
<dbReference type="RefSeq" id="WP_012885532.1">
    <property type="nucleotide sequence ID" value="NC_013592.1"/>
</dbReference>
<dbReference type="HOGENOM" id="CLU_086947_0_0_6"/>
<reference evidence="2" key="1">
    <citation type="submission" date="2009-12" db="EMBL/GenBank/DDBJ databases">
        <title>Complete sequence of Dickeya dadantii Ech586.</title>
        <authorList>
            <consortium name="US DOE Joint Genome Institute"/>
            <person name="Lucas S."/>
            <person name="Copeland A."/>
            <person name="Lapidus A."/>
            <person name="Glavina del Rio T."/>
            <person name="Tice H."/>
            <person name="Bruce D."/>
            <person name="Goodwin L."/>
            <person name="Pitluck S."/>
            <person name="Munk A.C."/>
            <person name="Brettin T."/>
            <person name="Detter J.C."/>
            <person name="Han C."/>
            <person name="Tapia R."/>
            <person name="Larimer F."/>
            <person name="Land M."/>
            <person name="Hauser L."/>
            <person name="Kyrpides N."/>
            <person name="Mikhailova N."/>
            <person name="Balakrishnan V."/>
            <person name="Glasner J."/>
            <person name="Perna N.T."/>
        </authorList>
    </citation>
    <scope>NUCLEOTIDE SEQUENCE [LARGE SCALE GENOMIC DNA]</scope>
    <source>
        <strain evidence="2">Ech586</strain>
    </source>
</reference>
<proteinExistence type="predicted"/>
<name>D2BSW0_DICZ5</name>
<dbReference type="AlphaFoldDB" id="D2BSW0"/>
<accession>D2BSW0</accession>
<dbReference type="EMBL" id="CP001836">
    <property type="protein sequence ID" value="ACZ77723.1"/>
    <property type="molecule type" value="Genomic_DNA"/>
</dbReference>
<keyword evidence="3" id="KW-1185">Reference proteome</keyword>
<dbReference type="KEGG" id="ddc:Dd586_2888"/>
<sequence>MLSSLSLNYAHAPFNKHYIHRITQVVAKSLSHYPRTTVVMLILRLPEYRDNGDSISALVNLDDGLMSRFINSIRQKVIAQTRHKEKNGIRVHPTTLRYLWVREVCKNGKIHYHVALLVNTQRFHSLGNFNQKAGNLGSFIEEAWLSALDLGGYPEYRTLVHFLKNSPYYINAKAPDFHEKFQRLMFRLSYFAKEDSKYYSKEERSFGCSQS</sequence>
<evidence type="ECO:0000313" key="3">
    <source>
        <dbReference type="Proteomes" id="UP000001446"/>
    </source>
</evidence>
<gene>
    <name evidence="2" type="ordered locus">Dd586_2888</name>
</gene>
<feature type="domain" description="YagK/YfjJ C-terminal" evidence="1">
    <location>
        <begin position="30"/>
        <end position="209"/>
    </location>
</feature>
<dbReference type="STRING" id="590409.Dd586_2888"/>
<dbReference type="Proteomes" id="UP000001446">
    <property type="component" value="Chromosome"/>
</dbReference>
<evidence type="ECO:0000259" key="1">
    <source>
        <dbReference type="Pfam" id="PF11726"/>
    </source>
</evidence>
<dbReference type="OrthoDB" id="5701642at2"/>
<organism evidence="2 3">
    <name type="scientific">Dickeya zeae (strain Ech586)</name>
    <name type="common">Dickeya dadantii (strain Ech586)</name>
    <dbReference type="NCBI Taxonomy" id="590409"/>
    <lineage>
        <taxon>Bacteria</taxon>
        <taxon>Pseudomonadati</taxon>
        <taxon>Pseudomonadota</taxon>
        <taxon>Gammaproteobacteria</taxon>
        <taxon>Enterobacterales</taxon>
        <taxon>Pectobacteriaceae</taxon>
        <taxon>Dickeya</taxon>
        <taxon>Dickeya parazeae</taxon>
    </lineage>
</organism>
<dbReference type="Pfam" id="PF11726">
    <property type="entry name" value="YagK_YfjJ_C"/>
    <property type="match status" value="1"/>
</dbReference>
<dbReference type="eggNOG" id="ENOG5032T6W">
    <property type="taxonomic scope" value="Bacteria"/>
</dbReference>
<protein>
    <recommendedName>
        <fullName evidence="1">YagK/YfjJ C-terminal domain-containing protein</fullName>
    </recommendedName>
</protein>